<evidence type="ECO:0000313" key="3">
    <source>
        <dbReference type="Proteomes" id="UP001328107"/>
    </source>
</evidence>
<name>A0AAN5D7V8_9BILA</name>
<protein>
    <submittedName>
        <fullName evidence="2">Uncharacterized protein</fullName>
    </submittedName>
</protein>
<evidence type="ECO:0000313" key="2">
    <source>
        <dbReference type="EMBL" id="GMR58001.1"/>
    </source>
</evidence>
<organism evidence="2 3">
    <name type="scientific">Pristionchus mayeri</name>
    <dbReference type="NCBI Taxonomy" id="1317129"/>
    <lineage>
        <taxon>Eukaryota</taxon>
        <taxon>Metazoa</taxon>
        <taxon>Ecdysozoa</taxon>
        <taxon>Nematoda</taxon>
        <taxon>Chromadorea</taxon>
        <taxon>Rhabditida</taxon>
        <taxon>Rhabditina</taxon>
        <taxon>Diplogasteromorpha</taxon>
        <taxon>Diplogasteroidea</taxon>
        <taxon>Neodiplogasteridae</taxon>
        <taxon>Pristionchus</taxon>
    </lineage>
</organism>
<keyword evidence="3" id="KW-1185">Reference proteome</keyword>
<dbReference type="EMBL" id="BTRK01000006">
    <property type="protein sequence ID" value="GMR58001.1"/>
    <property type="molecule type" value="Genomic_DNA"/>
</dbReference>
<proteinExistence type="predicted"/>
<evidence type="ECO:0000256" key="1">
    <source>
        <dbReference type="SAM" id="MobiDB-lite"/>
    </source>
</evidence>
<comment type="caution">
    <text evidence="2">The sequence shown here is derived from an EMBL/GenBank/DDBJ whole genome shotgun (WGS) entry which is preliminary data.</text>
</comment>
<dbReference type="Proteomes" id="UP001328107">
    <property type="component" value="Unassembled WGS sequence"/>
</dbReference>
<gene>
    <name evidence="2" type="ORF">PMAYCL1PPCAC_28196</name>
</gene>
<reference evidence="3" key="1">
    <citation type="submission" date="2022-10" db="EMBL/GenBank/DDBJ databases">
        <title>Genome assembly of Pristionchus species.</title>
        <authorList>
            <person name="Yoshida K."/>
            <person name="Sommer R.J."/>
        </authorList>
    </citation>
    <scope>NUCLEOTIDE SEQUENCE [LARGE SCALE GENOMIC DNA]</scope>
    <source>
        <strain evidence="3">RS5460</strain>
    </source>
</reference>
<sequence>MENAAKTRCSSSTTVAATEDKPHSPVKEDPVSIPEKQPMDERKEGEGKAISRGSGVMARCESRKMLNESTVEIGCRVDLSESPSLDTLPWPALNRLFTFLYSNLECTDLANMAKVSIYLRAMVKEFLGSDDNRPGLKEVTLRKKNEGLEVWMRIFLSNAPFYDLTGLDGSRFRRSRDLYTSSPAVRVMLTGAEDTVVEQAARLLSAPVGHVDIQSTADLALCLPLLRASFIRHIRFCLPALDDTTAPCVLSMASRAESVAIDLGVQNGTEGLSDPAAFIKELFSTVPSHVYLYNYSPLFFGLPNSFWVNFFNEKLSNGSLDWVEVGFQSERMIRAPIILSDRHFARVLWMKSNAK</sequence>
<feature type="region of interest" description="Disordered" evidence="1">
    <location>
        <begin position="1"/>
        <end position="54"/>
    </location>
</feature>
<feature type="compositionally biased region" description="Basic and acidic residues" evidence="1">
    <location>
        <begin position="18"/>
        <end position="30"/>
    </location>
</feature>
<dbReference type="AlphaFoldDB" id="A0AAN5D7V8"/>
<accession>A0AAN5D7V8</accession>
<feature type="compositionally biased region" description="Basic and acidic residues" evidence="1">
    <location>
        <begin position="37"/>
        <end position="49"/>
    </location>
</feature>